<reference evidence="3 4" key="1">
    <citation type="journal article" date="2017" name="Plant Biotechnol. J.">
        <title>A comprehensive draft genome sequence for lupin (Lupinus angustifolius), an emerging health food: insights into plant-microbe interactions and legume evolution.</title>
        <authorList>
            <person name="Hane J.K."/>
            <person name="Ming Y."/>
            <person name="Kamphuis L.G."/>
            <person name="Nelson M.N."/>
            <person name="Garg G."/>
            <person name="Atkins C.A."/>
            <person name="Bayer P.E."/>
            <person name="Bravo A."/>
            <person name="Bringans S."/>
            <person name="Cannon S."/>
            <person name="Edwards D."/>
            <person name="Foley R."/>
            <person name="Gao L.L."/>
            <person name="Harrison M.J."/>
            <person name="Huang W."/>
            <person name="Hurgobin B."/>
            <person name="Li S."/>
            <person name="Liu C.W."/>
            <person name="McGrath A."/>
            <person name="Morahan G."/>
            <person name="Murray J."/>
            <person name="Weller J."/>
            <person name="Jian J."/>
            <person name="Singh K.B."/>
        </authorList>
    </citation>
    <scope>NUCLEOTIDE SEQUENCE [LARGE SCALE GENOMIC DNA]</scope>
    <source>
        <strain evidence="4">cv. Tanjil</strain>
        <tissue evidence="3">Whole plant</tissue>
    </source>
</reference>
<dbReference type="Proteomes" id="UP000188354">
    <property type="component" value="Unassembled WGS sequence"/>
</dbReference>
<proteinExistence type="predicted"/>
<keyword evidence="1" id="KW-0472">Membrane</keyword>
<dbReference type="InterPro" id="IPR025520">
    <property type="entry name" value="DUF4408"/>
</dbReference>
<evidence type="ECO:0000313" key="3">
    <source>
        <dbReference type="EMBL" id="OIW20895.1"/>
    </source>
</evidence>
<accession>A0A394DCE4</accession>
<evidence type="ECO:0000259" key="2">
    <source>
        <dbReference type="Pfam" id="PF14364"/>
    </source>
</evidence>
<dbReference type="AlphaFoldDB" id="A0A394DCE4"/>
<keyword evidence="4" id="KW-1185">Reference proteome</keyword>
<evidence type="ECO:0000256" key="1">
    <source>
        <dbReference type="SAM" id="Phobius"/>
    </source>
</evidence>
<evidence type="ECO:0000313" key="4">
    <source>
        <dbReference type="Proteomes" id="UP000188354"/>
    </source>
</evidence>
<dbReference type="PANTHER" id="PTHR33098:SF75">
    <property type="entry name" value="DUF4408 DOMAIN PROTEIN"/>
    <property type="match status" value="1"/>
</dbReference>
<feature type="transmembrane region" description="Helical" evidence="1">
    <location>
        <begin position="9"/>
        <end position="30"/>
    </location>
</feature>
<dbReference type="PANTHER" id="PTHR33098">
    <property type="entry name" value="COTTON FIBER (DUF761)"/>
    <property type="match status" value="1"/>
</dbReference>
<dbReference type="STRING" id="3871.A0A394DCE4"/>
<sequence>MALLHSLKVFLISTFLLFTALGLNISVSLIKHFFATQVPSTWNFFLLFFKPPYLILLINAIIIAIAATSKFHHPTPPPPPLPPLLVEVQPDQVELDMKSSTTSVVSGVVLEDEENGVESTETSTSPTLEEVWKMITKKRETVVLKKSEKFEVKDWRDIPMVCATATGFSKEPSLSQDELNHRVQGFITKIKNGTRLQKQYSFVNHSIQ</sequence>
<name>A0A394DCE4_LUPAN</name>
<organism evidence="3 4">
    <name type="scientific">Lupinus angustifolius</name>
    <name type="common">Narrow-leaved blue lupine</name>
    <dbReference type="NCBI Taxonomy" id="3871"/>
    <lineage>
        <taxon>Eukaryota</taxon>
        <taxon>Viridiplantae</taxon>
        <taxon>Streptophyta</taxon>
        <taxon>Embryophyta</taxon>
        <taxon>Tracheophyta</taxon>
        <taxon>Spermatophyta</taxon>
        <taxon>Magnoliopsida</taxon>
        <taxon>eudicotyledons</taxon>
        <taxon>Gunneridae</taxon>
        <taxon>Pentapetalae</taxon>
        <taxon>rosids</taxon>
        <taxon>fabids</taxon>
        <taxon>Fabales</taxon>
        <taxon>Fabaceae</taxon>
        <taxon>Papilionoideae</taxon>
        <taxon>50 kb inversion clade</taxon>
        <taxon>genistoids sensu lato</taxon>
        <taxon>core genistoids</taxon>
        <taxon>Genisteae</taxon>
        <taxon>Lupinus</taxon>
    </lineage>
</organism>
<dbReference type="KEGG" id="lang:109339009"/>
<dbReference type="Pfam" id="PF14364">
    <property type="entry name" value="DUF4408"/>
    <property type="match status" value="1"/>
</dbReference>
<dbReference type="EMBL" id="MLAU01015972">
    <property type="protein sequence ID" value="OIW20895.1"/>
    <property type="molecule type" value="Genomic_DNA"/>
</dbReference>
<comment type="caution">
    <text evidence="3">The sequence shown here is derived from an EMBL/GenBank/DDBJ whole genome shotgun (WGS) entry which is preliminary data.</text>
</comment>
<keyword evidence="1" id="KW-0812">Transmembrane</keyword>
<dbReference type="OrthoDB" id="1436847at2759"/>
<feature type="transmembrane region" description="Helical" evidence="1">
    <location>
        <begin position="42"/>
        <end position="67"/>
    </location>
</feature>
<protein>
    <recommendedName>
        <fullName evidence="2">DUF4408 domain-containing protein</fullName>
    </recommendedName>
</protein>
<gene>
    <name evidence="3" type="ORF">TanjilG_24973</name>
</gene>
<feature type="domain" description="DUF4408" evidence="2">
    <location>
        <begin position="39"/>
        <end position="71"/>
    </location>
</feature>
<keyword evidence="1" id="KW-1133">Transmembrane helix</keyword>
<dbReference type="Gramene" id="OIW20895">
    <property type="protein sequence ID" value="OIW20895"/>
    <property type="gene ID" value="TanjilG_24973"/>
</dbReference>